<name>A0A9D9ND05_9SPIO</name>
<organism evidence="1 2">
    <name type="scientific">Candidatus Ornithospirochaeta stercoravium</name>
    <dbReference type="NCBI Taxonomy" id="2840897"/>
    <lineage>
        <taxon>Bacteria</taxon>
        <taxon>Pseudomonadati</taxon>
        <taxon>Spirochaetota</taxon>
        <taxon>Spirochaetia</taxon>
        <taxon>Spirochaetales</taxon>
        <taxon>Spirochaetaceae</taxon>
        <taxon>Spirochaetaceae incertae sedis</taxon>
        <taxon>Candidatus Ornithospirochaeta</taxon>
    </lineage>
</organism>
<gene>
    <name evidence="1" type="ORF">IAA72_03790</name>
</gene>
<dbReference type="Proteomes" id="UP000810292">
    <property type="component" value="Unassembled WGS sequence"/>
</dbReference>
<reference evidence="1" key="2">
    <citation type="journal article" date="2021" name="PeerJ">
        <title>Extensive microbial diversity within the chicken gut microbiome revealed by metagenomics and culture.</title>
        <authorList>
            <person name="Gilroy R."/>
            <person name="Ravi A."/>
            <person name="Getino M."/>
            <person name="Pursley I."/>
            <person name="Horton D.L."/>
            <person name="Alikhan N.F."/>
            <person name="Baker D."/>
            <person name="Gharbi K."/>
            <person name="Hall N."/>
            <person name="Watson M."/>
            <person name="Adriaenssens E.M."/>
            <person name="Foster-Nyarko E."/>
            <person name="Jarju S."/>
            <person name="Secka A."/>
            <person name="Antonio M."/>
            <person name="Oren A."/>
            <person name="Chaudhuri R.R."/>
            <person name="La Ragione R."/>
            <person name="Hildebrand F."/>
            <person name="Pallen M.J."/>
        </authorList>
    </citation>
    <scope>NUCLEOTIDE SEQUENCE</scope>
    <source>
        <strain evidence="1">14700</strain>
    </source>
</reference>
<evidence type="ECO:0000313" key="1">
    <source>
        <dbReference type="EMBL" id="MBO8468888.1"/>
    </source>
</evidence>
<dbReference type="EMBL" id="JADIMF010000061">
    <property type="protein sequence ID" value="MBO8468888.1"/>
    <property type="molecule type" value="Genomic_DNA"/>
</dbReference>
<dbReference type="AlphaFoldDB" id="A0A9D9ND05"/>
<evidence type="ECO:0000313" key="2">
    <source>
        <dbReference type="Proteomes" id="UP000810292"/>
    </source>
</evidence>
<comment type="caution">
    <text evidence="1">The sequence shown here is derived from an EMBL/GenBank/DDBJ whole genome shotgun (WGS) entry which is preliminary data.</text>
</comment>
<accession>A0A9D9ND05</accession>
<reference evidence="1" key="1">
    <citation type="submission" date="2020-10" db="EMBL/GenBank/DDBJ databases">
        <authorList>
            <person name="Gilroy R."/>
        </authorList>
    </citation>
    <scope>NUCLEOTIDE SEQUENCE</scope>
    <source>
        <strain evidence="1">14700</strain>
    </source>
</reference>
<proteinExistence type="predicted"/>
<protein>
    <submittedName>
        <fullName evidence="1">Uncharacterized protein</fullName>
    </submittedName>
</protein>
<sequence>MTEITFTAREIGLQNGGEFRIGEVATPSISFQNGADGMTIGQKVTKPIYIGNDGSEHYEAFYRVEVTDIETASRVVVTEVIAHTGSASGSHYFMFVDENGKEIPGAAEAILDLSGEDVIYLYQQMTVYESDNDDQTSTLFLLSPQTISATGTTTISNPGTYIIEPSATPQYMIVGLSRSSNRGLGVLINDVRARYCDNGKRFSGVFPIAITEDSVIVNVPAHSKSIMFDWDGDTLPVSLTTNDDTYPIETMGTGSKTFNVKEGQYIFPIMLKNVPEGVTVSLTTEIENARLRIGQVSQAGGPGGIQSVYPDGSYDFGKRRPDYIFLYNGDGTAGDFTVTIR</sequence>